<accession>A0A644W4W4</accession>
<reference evidence="2" key="1">
    <citation type="submission" date="2019-08" db="EMBL/GenBank/DDBJ databases">
        <authorList>
            <person name="Kucharzyk K."/>
            <person name="Murdoch R.W."/>
            <person name="Higgins S."/>
            <person name="Loffler F."/>
        </authorList>
    </citation>
    <scope>NUCLEOTIDE SEQUENCE</scope>
</reference>
<keyword evidence="1" id="KW-0472">Membrane</keyword>
<proteinExistence type="predicted"/>
<comment type="caution">
    <text evidence="2">The sequence shown here is derived from an EMBL/GenBank/DDBJ whole genome shotgun (WGS) entry which is preliminary data.</text>
</comment>
<dbReference type="PANTHER" id="PTHR35813">
    <property type="entry name" value="INNER MEMBRANE PROTEIN YBAN"/>
    <property type="match status" value="1"/>
</dbReference>
<sequence>MLKRWLFIILGLLSLAVGGIGVVIPILPTTPFVLLSALLFSVSSPKLAKTLENNHMFGPYITHYRNKTGVPMRTKKEALIWLWSSLGISAILMRRPVVMLILLVVGIGVSSHILLLKTQSEGMDLRQAVEQEHAQKEQQQDA</sequence>
<evidence type="ECO:0000256" key="1">
    <source>
        <dbReference type="SAM" id="Phobius"/>
    </source>
</evidence>
<keyword evidence="1" id="KW-1133">Transmembrane helix</keyword>
<dbReference type="PIRSF" id="PIRSF016789">
    <property type="entry name" value="DUF454"/>
    <property type="match status" value="1"/>
</dbReference>
<protein>
    <recommendedName>
        <fullName evidence="3">Inner membrane protein YbaN</fullName>
    </recommendedName>
</protein>
<dbReference type="GO" id="GO:0005886">
    <property type="term" value="C:plasma membrane"/>
    <property type="evidence" value="ECO:0007669"/>
    <property type="project" value="TreeGrafter"/>
</dbReference>
<dbReference type="AlphaFoldDB" id="A0A644W4W4"/>
<evidence type="ECO:0008006" key="3">
    <source>
        <dbReference type="Google" id="ProtNLM"/>
    </source>
</evidence>
<dbReference type="Pfam" id="PF04304">
    <property type="entry name" value="DUF454"/>
    <property type="match status" value="1"/>
</dbReference>
<keyword evidence="1" id="KW-0812">Transmembrane</keyword>
<gene>
    <name evidence="2" type="ORF">SDC9_44762</name>
</gene>
<feature type="transmembrane region" description="Helical" evidence="1">
    <location>
        <begin position="99"/>
        <end position="116"/>
    </location>
</feature>
<organism evidence="2">
    <name type="scientific">bioreactor metagenome</name>
    <dbReference type="NCBI Taxonomy" id="1076179"/>
    <lineage>
        <taxon>unclassified sequences</taxon>
        <taxon>metagenomes</taxon>
        <taxon>ecological metagenomes</taxon>
    </lineage>
</organism>
<name>A0A644W4W4_9ZZZZ</name>
<dbReference type="PANTHER" id="PTHR35813:SF1">
    <property type="entry name" value="INNER MEMBRANE PROTEIN YBAN"/>
    <property type="match status" value="1"/>
</dbReference>
<evidence type="ECO:0000313" key="2">
    <source>
        <dbReference type="EMBL" id="MPL98556.1"/>
    </source>
</evidence>
<dbReference type="InterPro" id="IPR007401">
    <property type="entry name" value="DUF454"/>
</dbReference>
<dbReference type="EMBL" id="VSSQ01000615">
    <property type="protein sequence ID" value="MPL98556.1"/>
    <property type="molecule type" value="Genomic_DNA"/>
</dbReference>